<dbReference type="RefSeq" id="WP_162644316.1">
    <property type="nucleotide sequence ID" value="NZ_CP048286.1"/>
</dbReference>
<keyword evidence="3" id="KW-1185">Reference proteome</keyword>
<evidence type="ECO:0000256" key="1">
    <source>
        <dbReference type="SAM" id="MobiDB-lite"/>
    </source>
</evidence>
<proteinExistence type="predicted"/>
<protein>
    <submittedName>
        <fullName evidence="2">Uncharacterized protein</fullName>
    </submittedName>
</protein>
<dbReference type="KEGG" id="prz:GZH47_28380"/>
<dbReference type="EMBL" id="CP048286">
    <property type="protein sequence ID" value="QHW34324.1"/>
    <property type="molecule type" value="Genomic_DNA"/>
</dbReference>
<organism evidence="2 3">
    <name type="scientific">Paenibacillus rhizovicinus</name>
    <dbReference type="NCBI Taxonomy" id="2704463"/>
    <lineage>
        <taxon>Bacteria</taxon>
        <taxon>Bacillati</taxon>
        <taxon>Bacillota</taxon>
        <taxon>Bacilli</taxon>
        <taxon>Bacillales</taxon>
        <taxon>Paenibacillaceae</taxon>
        <taxon>Paenibacillus</taxon>
    </lineage>
</organism>
<dbReference type="AlphaFoldDB" id="A0A6C0P726"/>
<reference evidence="2 3" key="1">
    <citation type="submission" date="2020-02" db="EMBL/GenBank/DDBJ databases">
        <title>Paenibacillus sp. nov., isolated from rhizosphere soil of tomato.</title>
        <authorList>
            <person name="Weon H.-Y."/>
            <person name="Lee S.A."/>
        </authorList>
    </citation>
    <scope>NUCLEOTIDE SEQUENCE [LARGE SCALE GENOMIC DNA]</scope>
    <source>
        <strain evidence="2 3">14171R-81</strain>
    </source>
</reference>
<accession>A0A6C0P726</accession>
<evidence type="ECO:0000313" key="2">
    <source>
        <dbReference type="EMBL" id="QHW34324.1"/>
    </source>
</evidence>
<evidence type="ECO:0000313" key="3">
    <source>
        <dbReference type="Proteomes" id="UP000479114"/>
    </source>
</evidence>
<sequence>MQISITRGLAELKTLDARIKKAIQDTSYIGLTTGKKPIVGYKDNQAFELKVKANNQSAGDLIKRRNLIKTAIVASNAATVVTIGRQAMTVAEAIERKSSIAYEQLQLQKMTSDYAKVLRKFEEEDEKVKARLDELIKTTFGTDKRPSPDQYESTSQPFLEQNAPKLIDPLNLKDQIDRLQDRIDEFLTNVDFILSESNSITRIEIPDSV</sequence>
<gene>
    <name evidence="2" type="ORF">GZH47_28380</name>
</gene>
<name>A0A6C0P726_9BACL</name>
<feature type="region of interest" description="Disordered" evidence="1">
    <location>
        <begin position="139"/>
        <end position="158"/>
    </location>
</feature>
<dbReference type="Proteomes" id="UP000479114">
    <property type="component" value="Chromosome"/>
</dbReference>